<dbReference type="Gene3D" id="3.40.850.10">
    <property type="entry name" value="Kinesin motor domain"/>
    <property type="match status" value="1"/>
</dbReference>
<dbReference type="Proteomes" id="UP000634136">
    <property type="component" value="Unassembled WGS sequence"/>
</dbReference>
<evidence type="ECO:0000256" key="3">
    <source>
        <dbReference type="ARBA" id="ARBA00061615"/>
    </source>
</evidence>
<dbReference type="GO" id="GO:0005874">
    <property type="term" value="C:microtubule"/>
    <property type="evidence" value="ECO:0007669"/>
    <property type="project" value="UniProtKB-KW"/>
</dbReference>
<accession>A0A834T2M8</accession>
<dbReference type="GO" id="GO:0016887">
    <property type="term" value="F:ATP hydrolysis activity"/>
    <property type="evidence" value="ECO:0007669"/>
    <property type="project" value="TreeGrafter"/>
</dbReference>
<dbReference type="InterPro" id="IPR001752">
    <property type="entry name" value="Kinesin_motor_dom"/>
</dbReference>
<keyword evidence="2 4" id="KW-0505">Motor protein</keyword>
<feature type="domain" description="Kinesin motor" evidence="6">
    <location>
        <begin position="24"/>
        <end position="351"/>
    </location>
</feature>
<dbReference type="PROSITE" id="PS50067">
    <property type="entry name" value="KINESIN_MOTOR_2"/>
    <property type="match status" value="1"/>
</dbReference>
<dbReference type="PANTHER" id="PTHR24115">
    <property type="entry name" value="KINESIN-RELATED"/>
    <property type="match status" value="1"/>
</dbReference>
<dbReference type="PRINTS" id="PR00380">
    <property type="entry name" value="KINESINHEAVY"/>
</dbReference>
<dbReference type="GO" id="GO:0007018">
    <property type="term" value="P:microtubule-based movement"/>
    <property type="evidence" value="ECO:0007669"/>
    <property type="project" value="InterPro"/>
</dbReference>
<name>A0A834T2M8_9FABA</name>
<evidence type="ECO:0000256" key="4">
    <source>
        <dbReference type="PROSITE-ProRule" id="PRU00283"/>
    </source>
</evidence>
<dbReference type="AlphaFoldDB" id="A0A834T2M8"/>
<comment type="caution">
    <text evidence="7">The sequence shown here is derived from an EMBL/GenBank/DDBJ whole genome shotgun (WGS) entry which is preliminary data.</text>
</comment>
<dbReference type="PANTHER" id="PTHR24115:SF908">
    <property type="entry name" value="KINESIN-LIKE PROTEIN KIN-10C"/>
    <property type="match status" value="1"/>
</dbReference>
<dbReference type="InterPro" id="IPR036961">
    <property type="entry name" value="Kinesin_motor_dom_sf"/>
</dbReference>
<dbReference type="SUPFAM" id="SSF47781">
    <property type="entry name" value="RuvA domain 2-like"/>
    <property type="match status" value="1"/>
</dbReference>
<feature type="binding site" evidence="4">
    <location>
        <begin position="111"/>
        <end position="118"/>
    </location>
    <ligand>
        <name>ATP</name>
        <dbReference type="ChEBI" id="CHEBI:30616"/>
    </ligand>
</feature>
<dbReference type="SMART" id="SM00129">
    <property type="entry name" value="KISc"/>
    <property type="match status" value="1"/>
</dbReference>
<keyword evidence="8" id="KW-1185">Reference proteome</keyword>
<evidence type="ECO:0000256" key="1">
    <source>
        <dbReference type="ARBA" id="ARBA00022701"/>
    </source>
</evidence>
<comment type="similarity">
    <text evidence="3">Belongs to the TRAFAC class myosin-kinesin ATPase superfamily. Kinesin family. KIN-10 subfamily.</text>
</comment>
<dbReference type="Gene3D" id="1.10.150.280">
    <property type="entry name" value="AF1531-like domain"/>
    <property type="match status" value="1"/>
</dbReference>
<evidence type="ECO:0000256" key="2">
    <source>
        <dbReference type="ARBA" id="ARBA00023175"/>
    </source>
</evidence>
<dbReference type="Pfam" id="PF00225">
    <property type="entry name" value="Kinesin"/>
    <property type="match status" value="1"/>
</dbReference>
<feature type="transmembrane region" description="Helical" evidence="5">
    <location>
        <begin position="659"/>
        <end position="677"/>
    </location>
</feature>
<keyword evidence="1" id="KW-0493">Microtubule</keyword>
<dbReference type="OrthoDB" id="3176171at2759"/>
<evidence type="ECO:0000259" key="6">
    <source>
        <dbReference type="PROSITE" id="PS50067"/>
    </source>
</evidence>
<evidence type="ECO:0000256" key="5">
    <source>
        <dbReference type="SAM" id="Phobius"/>
    </source>
</evidence>
<dbReference type="GO" id="GO:0008574">
    <property type="term" value="F:plus-end-directed microtubule motor activity"/>
    <property type="evidence" value="ECO:0007669"/>
    <property type="project" value="TreeGrafter"/>
</dbReference>
<dbReference type="InterPro" id="IPR027640">
    <property type="entry name" value="Kinesin-like_fam"/>
</dbReference>
<gene>
    <name evidence="7" type="ORF">G2W53_034127</name>
</gene>
<organism evidence="7 8">
    <name type="scientific">Senna tora</name>
    <dbReference type="NCBI Taxonomy" id="362788"/>
    <lineage>
        <taxon>Eukaryota</taxon>
        <taxon>Viridiplantae</taxon>
        <taxon>Streptophyta</taxon>
        <taxon>Embryophyta</taxon>
        <taxon>Tracheophyta</taxon>
        <taxon>Spermatophyta</taxon>
        <taxon>Magnoliopsida</taxon>
        <taxon>eudicotyledons</taxon>
        <taxon>Gunneridae</taxon>
        <taxon>Pentapetalae</taxon>
        <taxon>rosids</taxon>
        <taxon>fabids</taxon>
        <taxon>Fabales</taxon>
        <taxon>Fabaceae</taxon>
        <taxon>Caesalpinioideae</taxon>
        <taxon>Cassia clade</taxon>
        <taxon>Senna</taxon>
    </lineage>
</organism>
<dbReference type="InterPro" id="IPR027417">
    <property type="entry name" value="P-loop_NTPase"/>
</dbReference>
<keyword evidence="4" id="KW-0547">Nucleotide-binding</keyword>
<keyword evidence="5" id="KW-0812">Transmembrane</keyword>
<dbReference type="Pfam" id="PF12836">
    <property type="entry name" value="HHH_3"/>
    <property type="match status" value="1"/>
</dbReference>
<dbReference type="GO" id="GO:0005871">
    <property type="term" value="C:kinesin complex"/>
    <property type="evidence" value="ECO:0007669"/>
    <property type="project" value="TreeGrafter"/>
</dbReference>
<evidence type="ECO:0000313" key="8">
    <source>
        <dbReference type="Proteomes" id="UP000634136"/>
    </source>
</evidence>
<keyword evidence="5" id="KW-1133">Transmembrane helix</keyword>
<dbReference type="GO" id="GO:0005524">
    <property type="term" value="F:ATP binding"/>
    <property type="evidence" value="ECO:0007669"/>
    <property type="project" value="UniProtKB-UniRule"/>
</dbReference>
<dbReference type="GO" id="GO:0008017">
    <property type="term" value="F:microtubule binding"/>
    <property type="evidence" value="ECO:0007669"/>
    <property type="project" value="InterPro"/>
</dbReference>
<dbReference type="SUPFAM" id="SSF52540">
    <property type="entry name" value="P-loop containing nucleoside triphosphate hydrolases"/>
    <property type="match status" value="1"/>
</dbReference>
<keyword evidence="5" id="KW-0472">Membrane</keyword>
<dbReference type="InterPro" id="IPR010994">
    <property type="entry name" value="RuvA_2-like"/>
</dbReference>
<keyword evidence="4" id="KW-0067">ATP-binding</keyword>
<reference evidence="7" key="1">
    <citation type="submission" date="2020-09" db="EMBL/GenBank/DDBJ databases">
        <title>Genome-Enabled Discovery of Anthraquinone Biosynthesis in Senna tora.</title>
        <authorList>
            <person name="Kang S.-H."/>
            <person name="Pandey R.P."/>
            <person name="Lee C.-M."/>
            <person name="Sim J.-S."/>
            <person name="Jeong J.-T."/>
            <person name="Choi B.-S."/>
            <person name="Jung M."/>
            <person name="Ginzburg D."/>
            <person name="Zhao K."/>
            <person name="Won S.Y."/>
            <person name="Oh T.-J."/>
            <person name="Yu Y."/>
            <person name="Kim N.-H."/>
            <person name="Lee O.R."/>
            <person name="Lee T.-H."/>
            <person name="Bashyal P."/>
            <person name="Kim T.-S."/>
            <person name="Lee W.-H."/>
            <person name="Kawkins C."/>
            <person name="Kim C.-K."/>
            <person name="Kim J.S."/>
            <person name="Ahn B.O."/>
            <person name="Rhee S.Y."/>
            <person name="Sohng J.K."/>
        </authorList>
    </citation>
    <scope>NUCLEOTIDE SEQUENCE</scope>
    <source>
        <tissue evidence="7">Leaf</tissue>
    </source>
</reference>
<sequence>MDWNHLKQSDCAKANSAGSNPLRKVRVVAKVRGCTDPVDWISVNKPCVGESSDGVAISFREQSSSSSRKESYLVDNCYGNSEENEIIYSRDVKPLISAVFEGNNSTIIAIGARGSGKTHVIQGSTETPGLSVLAITEFLSMAEQSGKNIAVSFYEVDHQEHAVDLLNQEQSTIFVFEDRGRLLFKGLSQIPVKSTAEFQKLYFTACAARKSATKKGNDRARRSHVGLIVHVLSDAESRETGYVGKMNFVDLAGYEDARKKSSDSSYLVETNKINKSIYALSNVCHALSTNESRVPYRESKLTRMLQDSLRGTSKILMVVCLATLDSTKKSENCSARQIMLTSSKSQMLKSVSSTAKKLTASRSHVEKKTADVIKSALKGRKLFHEASHSAKAEKAKLSNTSSTFKTSVEEEENSIAQDTKALVPSLQDHSFPDARFHMEPKSMEENEITVSDARFQAEPVVKKVVSEETEGHQEELTPRSDSKALSIIDSTVQEGHNMNKENDSLIANNAGSPPISAKLREISNNLKFLLSSTPLCVKKPEEESILLDLSSTDIVEPKTPITEQTLRVNDRWDVANTKSPWETYSMRSSGMKNSLVQEYLKFLNTANKEELKRLKGIGEKRATFILELREESPEPFKSLDDLKDIGLSAKQVSLFSFEYLLILQRFLIITIFHYVILKFLNLYEENGFFVVQFP</sequence>
<evidence type="ECO:0000313" key="7">
    <source>
        <dbReference type="EMBL" id="KAF7813151.1"/>
    </source>
</evidence>
<protein>
    <submittedName>
        <fullName evidence="7">Kinesin-like protein KIN-10C isoform X2</fullName>
    </submittedName>
</protein>
<dbReference type="FunFam" id="1.10.150.280:FF:000003">
    <property type="entry name" value="Kinesin-like protein KIN-10C"/>
    <property type="match status" value="1"/>
</dbReference>
<dbReference type="EMBL" id="JAAIUW010000010">
    <property type="protein sequence ID" value="KAF7813151.1"/>
    <property type="molecule type" value="Genomic_DNA"/>
</dbReference>
<proteinExistence type="inferred from homology"/>